<feature type="transmembrane region" description="Helical" evidence="1">
    <location>
        <begin position="23"/>
        <end position="48"/>
    </location>
</feature>
<evidence type="ECO:0000313" key="3">
    <source>
        <dbReference type="Proteomes" id="UP001500058"/>
    </source>
</evidence>
<keyword evidence="1" id="KW-0472">Membrane</keyword>
<comment type="caution">
    <text evidence="2">The sequence shown here is derived from an EMBL/GenBank/DDBJ whole genome shotgun (WGS) entry which is preliminary data.</text>
</comment>
<dbReference type="Proteomes" id="UP001500058">
    <property type="component" value="Unassembled WGS sequence"/>
</dbReference>
<evidence type="ECO:0000313" key="2">
    <source>
        <dbReference type="EMBL" id="GAA2415728.1"/>
    </source>
</evidence>
<dbReference type="InterPro" id="IPR059130">
    <property type="entry name" value="MmpA_put"/>
</dbReference>
<keyword evidence="1" id="KW-1133">Transmembrane helix</keyword>
<evidence type="ECO:0000256" key="1">
    <source>
        <dbReference type="SAM" id="Phobius"/>
    </source>
</evidence>
<sequence length="51" mass="5296">MQNAHRTTVPTPGLASDFGRGPALAFALAGTLALGWLIAMVWVIASWVTGT</sequence>
<reference evidence="3" key="1">
    <citation type="journal article" date="2019" name="Int. J. Syst. Evol. Microbiol.">
        <title>The Global Catalogue of Microorganisms (GCM) 10K type strain sequencing project: providing services to taxonomists for standard genome sequencing and annotation.</title>
        <authorList>
            <consortium name="The Broad Institute Genomics Platform"/>
            <consortium name="The Broad Institute Genome Sequencing Center for Infectious Disease"/>
            <person name="Wu L."/>
            <person name="Ma J."/>
        </authorList>
    </citation>
    <scope>NUCLEOTIDE SEQUENCE [LARGE SCALE GENOMIC DNA]</scope>
    <source>
        <strain evidence="3">JCM 6921</strain>
    </source>
</reference>
<organism evidence="2 3">
    <name type="scientific">Streptomyces glaucosporus</name>
    <dbReference type="NCBI Taxonomy" id="284044"/>
    <lineage>
        <taxon>Bacteria</taxon>
        <taxon>Bacillati</taxon>
        <taxon>Actinomycetota</taxon>
        <taxon>Actinomycetes</taxon>
        <taxon>Kitasatosporales</taxon>
        <taxon>Streptomycetaceae</taxon>
        <taxon>Streptomyces</taxon>
    </lineage>
</organism>
<proteinExistence type="predicted"/>
<dbReference type="NCBIfam" id="NF046122">
    <property type="entry name" value="morpho_MmpA"/>
    <property type="match status" value="1"/>
</dbReference>
<name>A0ABP5W2X0_9ACTN</name>
<gene>
    <name evidence="2" type="ORF">GCM10010420_52200</name>
</gene>
<keyword evidence="1" id="KW-0812">Transmembrane</keyword>
<accession>A0ABP5W2X0</accession>
<dbReference type="RefSeq" id="WP_344633586.1">
    <property type="nucleotide sequence ID" value="NZ_BAAATJ010000035.1"/>
</dbReference>
<keyword evidence="3" id="KW-1185">Reference proteome</keyword>
<protein>
    <recommendedName>
        <fullName evidence="4">Integral membrane protein</fullName>
    </recommendedName>
</protein>
<evidence type="ECO:0008006" key="4">
    <source>
        <dbReference type="Google" id="ProtNLM"/>
    </source>
</evidence>
<dbReference type="EMBL" id="BAAATJ010000035">
    <property type="protein sequence ID" value="GAA2415728.1"/>
    <property type="molecule type" value="Genomic_DNA"/>
</dbReference>